<dbReference type="Pfam" id="PF00691">
    <property type="entry name" value="OmpA"/>
    <property type="match status" value="1"/>
</dbReference>
<dbReference type="InterPro" id="IPR050330">
    <property type="entry name" value="Bact_OuterMem_StrucFunc"/>
</dbReference>
<reference evidence="8 9" key="1">
    <citation type="submission" date="2023-03" db="EMBL/GenBank/DDBJ databases">
        <title>Draft genome sequence of Streptomyces sp. RB6PN23 isolated from peat swamp forest in Thailand.</title>
        <authorList>
            <person name="Klaysubun C."/>
            <person name="Duangmal K."/>
        </authorList>
    </citation>
    <scope>NUCLEOTIDE SEQUENCE [LARGE SCALE GENOMIC DNA]</scope>
    <source>
        <strain evidence="8 9">RB6PN23</strain>
    </source>
</reference>
<feature type="signal peptide" evidence="6">
    <location>
        <begin position="1"/>
        <end position="27"/>
    </location>
</feature>
<dbReference type="Gene3D" id="3.30.1330.60">
    <property type="entry name" value="OmpA-like domain"/>
    <property type="match status" value="1"/>
</dbReference>
<organism evidence="8 9">
    <name type="scientific">Streptomyces silvisoli</name>
    <dbReference type="NCBI Taxonomy" id="3034235"/>
    <lineage>
        <taxon>Bacteria</taxon>
        <taxon>Bacillati</taxon>
        <taxon>Actinomycetota</taxon>
        <taxon>Actinomycetes</taxon>
        <taxon>Kitasatosporales</taxon>
        <taxon>Streptomycetaceae</taxon>
        <taxon>Streptomyces</taxon>
    </lineage>
</organism>
<proteinExistence type="predicted"/>
<keyword evidence="2 4" id="KW-0472">Membrane</keyword>
<dbReference type="SUPFAM" id="SSF103088">
    <property type="entry name" value="OmpA-like"/>
    <property type="match status" value="1"/>
</dbReference>
<evidence type="ECO:0000256" key="4">
    <source>
        <dbReference type="PROSITE-ProRule" id="PRU00473"/>
    </source>
</evidence>
<feature type="domain" description="OmpA-like" evidence="7">
    <location>
        <begin position="86"/>
        <end position="205"/>
    </location>
</feature>
<evidence type="ECO:0000256" key="5">
    <source>
        <dbReference type="SAM" id="MobiDB-lite"/>
    </source>
</evidence>
<feature type="region of interest" description="Disordered" evidence="5">
    <location>
        <begin position="22"/>
        <end position="51"/>
    </location>
</feature>
<dbReference type="PANTHER" id="PTHR30329">
    <property type="entry name" value="STATOR ELEMENT OF FLAGELLAR MOTOR COMPLEX"/>
    <property type="match status" value="1"/>
</dbReference>
<dbReference type="InterPro" id="IPR006664">
    <property type="entry name" value="OMP_bac"/>
</dbReference>
<dbReference type="PRINTS" id="PR01021">
    <property type="entry name" value="OMPADOMAIN"/>
</dbReference>
<dbReference type="RefSeq" id="WP_276095185.1">
    <property type="nucleotide sequence ID" value="NZ_JARJBC010000015.1"/>
</dbReference>
<evidence type="ECO:0000256" key="1">
    <source>
        <dbReference type="ARBA" id="ARBA00004442"/>
    </source>
</evidence>
<name>A0ABT5ZQH9_9ACTN</name>
<feature type="region of interest" description="Disordered" evidence="5">
    <location>
        <begin position="182"/>
        <end position="206"/>
    </location>
</feature>
<sequence>MKHLVTATAAALLFTAASGLGGSPARADSPSAEPLPSASSAPSAQVDPHAPGLKLMPGATLAAAKVLDIKTVVEDSNGDERRSDTPADVTFSLQSEVLFDKDSSALGADARSRVQAIADEITRQNARTVQVFGFTDNLGSHEHGLELSKQRAEAVYTVLAQDLTADGGIQFDVRGYAEDFPIADNSTEDGRRKNRRVEITFPKAQG</sequence>
<comment type="caution">
    <text evidence="8">The sequence shown here is derived from an EMBL/GenBank/DDBJ whole genome shotgun (WGS) entry which is preliminary data.</text>
</comment>
<protein>
    <submittedName>
        <fullName evidence="8">OmpA family protein</fullName>
    </submittedName>
</protein>
<dbReference type="InterPro" id="IPR036737">
    <property type="entry name" value="OmpA-like_sf"/>
</dbReference>
<comment type="subcellular location">
    <subcellularLocation>
        <location evidence="1">Cell outer membrane</location>
    </subcellularLocation>
</comment>
<keyword evidence="3" id="KW-0998">Cell outer membrane</keyword>
<evidence type="ECO:0000256" key="6">
    <source>
        <dbReference type="SAM" id="SignalP"/>
    </source>
</evidence>
<keyword evidence="6" id="KW-0732">Signal</keyword>
<evidence type="ECO:0000256" key="3">
    <source>
        <dbReference type="ARBA" id="ARBA00023237"/>
    </source>
</evidence>
<dbReference type="EMBL" id="JARJBC010000015">
    <property type="protein sequence ID" value="MDF3292083.1"/>
    <property type="molecule type" value="Genomic_DNA"/>
</dbReference>
<evidence type="ECO:0000259" key="7">
    <source>
        <dbReference type="PROSITE" id="PS51123"/>
    </source>
</evidence>
<feature type="compositionally biased region" description="Low complexity" evidence="5">
    <location>
        <begin position="29"/>
        <end position="44"/>
    </location>
</feature>
<dbReference type="CDD" id="cd07185">
    <property type="entry name" value="OmpA_C-like"/>
    <property type="match status" value="1"/>
</dbReference>
<dbReference type="PROSITE" id="PS51123">
    <property type="entry name" value="OMPA_2"/>
    <property type="match status" value="1"/>
</dbReference>
<dbReference type="PANTHER" id="PTHR30329:SF21">
    <property type="entry name" value="LIPOPROTEIN YIAD-RELATED"/>
    <property type="match status" value="1"/>
</dbReference>
<dbReference type="Proteomes" id="UP001216579">
    <property type="component" value="Unassembled WGS sequence"/>
</dbReference>
<evidence type="ECO:0000313" key="9">
    <source>
        <dbReference type="Proteomes" id="UP001216579"/>
    </source>
</evidence>
<accession>A0ABT5ZQH9</accession>
<gene>
    <name evidence="8" type="ORF">P3G67_23200</name>
</gene>
<evidence type="ECO:0000256" key="2">
    <source>
        <dbReference type="ARBA" id="ARBA00023136"/>
    </source>
</evidence>
<dbReference type="InterPro" id="IPR006665">
    <property type="entry name" value="OmpA-like"/>
</dbReference>
<evidence type="ECO:0000313" key="8">
    <source>
        <dbReference type="EMBL" id="MDF3292083.1"/>
    </source>
</evidence>
<keyword evidence="9" id="KW-1185">Reference proteome</keyword>
<feature type="chain" id="PRO_5046469192" evidence="6">
    <location>
        <begin position="28"/>
        <end position="206"/>
    </location>
</feature>